<name>A0AAV6UBR6_9ARAC</name>
<dbReference type="Proteomes" id="UP000827092">
    <property type="component" value="Unassembled WGS sequence"/>
</dbReference>
<feature type="region of interest" description="Disordered" evidence="1">
    <location>
        <begin position="1"/>
        <end position="22"/>
    </location>
</feature>
<keyword evidence="3" id="KW-1185">Reference proteome</keyword>
<evidence type="ECO:0000313" key="3">
    <source>
        <dbReference type="Proteomes" id="UP000827092"/>
    </source>
</evidence>
<sequence>MGKSKKHSRRRKRTMPYKTGSYQPPQTLPVATLWTQAYQQYQLQHAQMSQWLQQVHQSAYINQYAHSYNVTRCCGPHNCCNRRPRGDYAMQRNCSMPRVPPVPVGHYSGDYPVETRTYQRTSSPLAEEEYGVAEEEEELVFNMDAILELRATREISDRGSEESFELLDGVDDMLEHLKMGASGSLECYSGKLGVVNAGEDSANTRGELIRLYGENGAKDIAAAETLLAAKYERICDELEPNVWPVIPLKM</sequence>
<gene>
    <name evidence="2" type="ORF">JTE90_019390</name>
</gene>
<dbReference type="AlphaFoldDB" id="A0AAV6UBR6"/>
<comment type="caution">
    <text evidence="2">The sequence shown here is derived from an EMBL/GenBank/DDBJ whole genome shotgun (WGS) entry which is preliminary data.</text>
</comment>
<organism evidence="2 3">
    <name type="scientific">Oedothorax gibbosus</name>
    <dbReference type="NCBI Taxonomy" id="931172"/>
    <lineage>
        <taxon>Eukaryota</taxon>
        <taxon>Metazoa</taxon>
        <taxon>Ecdysozoa</taxon>
        <taxon>Arthropoda</taxon>
        <taxon>Chelicerata</taxon>
        <taxon>Arachnida</taxon>
        <taxon>Araneae</taxon>
        <taxon>Araneomorphae</taxon>
        <taxon>Entelegynae</taxon>
        <taxon>Araneoidea</taxon>
        <taxon>Linyphiidae</taxon>
        <taxon>Erigoninae</taxon>
        <taxon>Oedothorax</taxon>
    </lineage>
</organism>
<evidence type="ECO:0000256" key="1">
    <source>
        <dbReference type="SAM" id="MobiDB-lite"/>
    </source>
</evidence>
<reference evidence="2 3" key="1">
    <citation type="journal article" date="2022" name="Nat. Ecol. Evol.">
        <title>A masculinizing supergene underlies an exaggerated male reproductive morph in a spider.</title>
        <authorList>
            <person name="Hendrickx F."/>
            <person name="De Corte Z."/>
            <person name="Sonet G."/>
            <person name="Van Belleghem S.M."/>
            <person name="Kostlbacher S."/>
            <person name="Vangestel C."/>
        </authorList>
    </citation>
    <scope>NUCLEOTIDE SEQUENCE [LARGE SCALE GENOMIC DNA]</scope>
    <source>
        <strain evidence="2">W744_W776</strain>
    </source>
</reference>
<feature type="compositionally biased region" description="Basic residues" evidence="1">
    <location>
        <begin position="1"/>
        <end position="15"/>
    </location>
</feature>
<accession>A0AAV6UBR6</accession>
<dbReference type="PANTHER" id="PTHR16238:SF7">
    <property type="entry name" value="GEM-ASSOCIATED PROTEIN 8"/>
    <property type="match status" value="1"/>
</dbReference>
<evidence type="ECO:0008006" key="4">
    <source>
        <dbReference type="Google" id="ProtNLM"/>
    </source>
</evidence>
<dbReference type="EMBL" id="JAFNEN010000522">
    <property type="protein sequence ID" value="KAG8181298.1"/>
    <property type="molecule type" value="Genomic_DNA"/>
</dbReference>
<dbReference type="GO" id="GO:0000387">
    <property type="term" value="P:spliceosomal snRNP assembly"/>
    <property type="evidence" value="ECO:0007669"/>
    <property type="project" value="InterPro"/>
</dbReference>
<dbReference type="PANTHER" id="PTHR16238">
    <property type="entry name" value="GEM-ASSOCIATED PROTEIN 8"/>
    <property type="match status" value="1"/>
</dbReference>
<dbReference type="GO" id="GO:0032797">
    <property type="term" value="C:SMN complex"/>
    <property type="evidence" value="ECO:0007669"/>
    <property type="project" value="InterPro"/>
</dbReference>
<dbReference type="InterPro" id="IPR034754">
    <property type="entry name" value="GEMIN8"/>
</dbReference>
<proteinExistence type="predicted"/>
<protein>
    <recommendedName>
        <fullName evidence="4">Gem-associated protein 8</fullName>
    </recommendedName>
</protein>
<evidence type="ECO:0000313" key="2">
    <source>
        <dbReference type="EMBL" id="KAG8181298.1"/>
    </source>
</evidence>